<feature type="active site" evidence="10">
    <location>
        <position position="283"/>
    </location>
</feature>
<dbReference type="Proteomes" id="UP000030652">
    <property type="component" value="Unassembled WGS sequence"/>
</dbReference>
<dbReference type="GO" id="GO:0051301">
    <property type="term" value="P:cell division"/>
    <property type="evidence" value="ECO:0007669"/>
    <property type="project" value="UniProtKB-KW"/>
</dbReference>
<feature type="active site" evidence="10">
    <location>
        <position position="185"/>
    </location>
</feature>
<dbReference type="HAMAP" id="MF_01808">
    <property type="entry name" value="Recomb_XerC_XerD"/>
    <property type="match status" value="1"/>
</dbReference>
<dbReference type="NCBIfam" id="TIGR02225">
    <property type="entry name" value="recomb_XerD"/>
    <property type="match status" value="1"/>
</dbReference>
<reference evidence="13 14" key="1">
    <citation type="submission" date="2014-10" db="EMBL/GenBank/DDBJ databases">
        <title>Draft genome of anammox bacterium scalindua brodae, obtained using differential coverage binning of sequence data from two enrichment reactors.</title>
        <authorList>
            <person name="Speth D.R."/>
            <person name="Russ L."/>
            <person name="Kartal B."/>
            <person name="Op den Camp H.J."/>
            <person name="Dutilh B.E."/>
            <person name="Jetten M.S."/>
        </authorList>
    </citation>
    <scope>NUCLEOTIDE SEQUENCE [LARGE SCALE GENOMIC DNA]</scope>
    <source>
        <strain evidence="13">RU1</strain>
    </source>
</reference>
<name>A0A0B0EIC8_9BACT</name>
<dbReference type="InterPro" id="IPR004107">
    <property type="entry name" value="Integrase_SAM-like_N"/>
</dbReference>
<dbReference type="GO" id="GO:0009037">
    <property type="term" value="F:tyrosine-based site-specific recombinase activity"/>
    <property type="evidence" value="ECO:0007669"/>
    <property type="project" value="UniProtKB-UniRule"/>
</dbReference>
<dbReference type="InterPro" id="IPR010998">
    <property type="entry name" value="Integrase_recombinase_N"/>
</dbReference>
<feature type="active site" evidence="10">
    <location>
        <position position="260"/>
    </location>
</feature>
<dbReference type="InterPro" id="IPR044068">
    <property type="entry name" value="CB"/>
</dbReference>
<dbReference type="PANTHER" id="PTHR30349:SF81">
    <property type="entry name" value="TYROSINE RECOMBINASE XERC"/>
    <property type="match status" value="1"/>
</dbReference>
<dbReference type="GO" id="GO:0003677">
    <property type="term" value="F:DNA binding"/>
    <property type="evidence" value="ECO:0007669"/>
    <property type="project" value="UniProtKB-UniRule"/>
</dbReference>
<evidence type="ECO:0000313" key="14">
    <source>
        <dbReference type="Proteomes" id="UP000030652"/>
    </source>
</evidence>
<evidence type="ECO:0000256" key="8">
    <source>
        <dbReference type="ARBA" id="ARBA00023172"/>
    </source>
</evidence>
<dbReference type="GO" id="GO:0007059">
    <property type="term" value="P:chromosome segregation"/>
    <property type="evidence" value="ECO:0007669"/>
    <property type="project" value="UniProtKB-UniRule"/>
</dbReference>
<keyword evidence="7 10" id="KW-0238">DNA-binding</keyword>
<dbReference type="InterPro" id="IPR050090">
    <property type="entry name" value="Tyrosine_recombinase_XerCD"/>
</dbReference>
<keyword evidence="6 10" id="KW-0229">DNA integration</keyword>
<keyword evidence="8 10" id="KW-0233">DNA recombination</keyword>
<sequence length="311" mass="35584">MSKTLQTSHLSLNMIDDALVDSFLNYLIVECGLSDNTIKGYKGDLRNFSNYLHGTGIKRFQDLRAKMIVSFIENEKQRGLSENSISRCLVTVKMLYKYMVMEGQISVNPMSAVSTLKLRKYLPEVLHYNAVEEMLRAPDCNDKLGIRDKAMLELMYATGARVSEVASIKVSWINFDYGFIRCQGKGSKQRIVPMGSEASKAIRRYLQEVRPQLLKIEDDEPLLFLSRTGKKLRRENIWSLVKKYAMKAGIRSNISPHTLRHSFATHLLEGGADLRSVQEMLGHSNISTTQIYTHIDRKHLKTTHQKFHPRA</sequence>
<dbReference type="Pfam" id="PF02899">
    <property type="entry name" value="Phage_int_SAM_1"/>
    <property type="match status" value="1"/>
</dbReference>
<feature type="domain" description="Core-binding (CB)" evidence="12">
    <location>
        <begin position="14"/>
        <end position="100"/>
    </location>
</feature>
<dbReference type="CDD" id="cd00798">
    <property type="entry name" value="INT_XerDC_C"/>
    <property type="match status" value="1"/>
</dbReference>
<keyword evidence="9 10" id="KW-0131">Cell cycle</keyword>
<feature type="domain" description="Tyr recombinase" evidence="11">
    <location>
        <begin position="121"/>
        <end position="305"/>
    </location>
</feature>
<dbReference type="InterPro" id="IPR002104">
    <property type="entry name" value="Integrase_catalytic"/>
</dbReference>
<evidence type="ECO:0000256" key="7">
    <source>
        <dbReference type="ARBA" id="ARBA00023125"/>
    </source>
</evidence>
<dbReference type="InterPro" id="IPR023009">
    <property type="entry name" value="Tyrosine_recombinase_XerC/XerD"/>
</dbReference>
<evidence type="ECO:0000313" key="13">
    <source>
        <dbReference type="EMBL" id="KHE90848.1"/>
    </source>
</evidence>
<keyword evidence="3 10" id="KW-0963">Cytoplasm</keyword>
<evidence type="ECO:0000256" key="4">
    <source>
        <dbReference type="ARBA" id="ARBA00022618"/>
    </source>
</evidence>
<comment type="caution">
    <text evidence="13">The sequence shown here is derived from an EMBL/GenBank/DDBJ whole genome shotgun (WGS) entry which is preliminary data.</text>
</comment>
<dbReference type="InterPro" id="IPR011932">
    <property type="entry name" value="Recomb_XerD"/>
</dbReference>
<dbReference type="GO" id="GO:0006313">
    <property type="term" value="P:DNA transposition"/>
    <property type="evidence" value="ECO:0007669"/>
    <property type="project" value="UniProtKB-UniRule"/>
</dbReference>
<dbReference type="eggNOG" id="COG4974">
    <property type="taxonomic scope" value="Bacteria"/>
</dbReference>
<accession>A0A0B0EIC8</accession>
<dbReference type="NCBIfam" id="NF001399">
    <property type="entry name" value="PRK00283.1"/>
    <property type="match status" value="1"/>
</dbReference>
<feature type="active site" evidence="10">
    <location>
        <position position="161"/>
    </location>
</feature>
<evidence type="ECO:0000256" key="9">
    <source>
        <dbReference type="ARBA" id="ARBA00023306"/>
    </source>
</evidence>
<comment type="similarity">
    <text evidence="10">Belongs to the 'phage' integrase family. XerC subfamily.</text>
</comment>
<comment type="subunit">
    <text evidence="10">Forms a cyclic heterotetrameric complex composed of two molecules of XerC and two molecules of XerD.</text>
</comment>
<feature type="active site" evidence="10">
    <location>
        <position position="257"/>
    </location>
</feature>
<dbReference type="NCBIfam" id="NF040815">
    <property type="entry name" value="recomb_XerA_Arch"/>
    <property type="match status" value="1"/>
</dbReference>
<evidence type="ECO:0000259" key="11">
    <source>
        <dbReference type="PROSITE" id="PS51898"/>
    </source>
</evidence>
<comment type="function">
    <text evidence="10">Site-specific tyrosine recombinase, which acts by catalyzing the cutting and rejoining of the recombining DNA molecules. The XerC-XerD complex is essential to convert dimers of the bacterial chromosome into monomers to permit their segregation at cell division. It also contributes to the segregational stability of plasmids.</text>
</comment>
<dbReference type="PROSITE" id="PS51900">
    <property type="entry name" value="CB"/>
    <property type="match status" value="1"/>
</dbReference>
<dbReference type="Gene3D" id="1.10.443.10">
    <property type="entry name" value="Intergrase catalytic core"/>
    <property type="match status" value="1"/>
</dbReference>
<dbReference type="EMBL" id="JRYO01000232">
    <property type="protein sequence ID" value="KHE90848.1"/>
    <property type="molecule type" value="Genomic_DNA"/>
</dbReference>
<comment type="subcellular location">
    <subcellularLocation>
        <location evidence="1 10">Cytoplasm</location>
    </subcellularLocation>
</comment>
<evidence type="ECO:0000256" key="3">
    <source>
        <dbReference type="ARBA" id="ARBA00022490"/>
    </source>
</evidence>
<evidence type="ECO:0000259" key="12">
    <source>
        <dbReference type="PROSITE" id="PS51900"/>
    </source>
</evidence>
<comment type="similarity">
    <text evidence="2">Belongs to the 'phage' integrase family. XerD subfamily.</text>
</comment>
<evidence type="ECO:0000256" key="1">
    <source>
        <dbReference type="ARBA" id="ARBA00004496"/>
    </source>
</evidence>
<dbReference type="Gene3D" id="1.10.150.130">
    <property type="match status" value="1"/>
</dbReference>
<gene>
    <name evidence="10" type="primary">xerC</name>
    <name evidence="13" type="ORF">SCABRO_03419</name>
</gene>
<protein>
    <recommendedName>
        <fullName evidence="10">Tyrosine recombinase XerC</fullName>
    </recommendedName>
</protein>
<evidence type="ECO:0000256" key="2">
    <source>
        <dbReference type="ARBA" id="ARBA00010450"/>
    </source>
</evidence>
<dbReference type="InterPro" id="IPR011010">
    <property type="entry name" value="DNA_brk_join_enz"/>
</dbReference>
<evidence type="ECO:0000256" key="10">
    <source>
        <dbReference type="HAMAP-Rule" id="MF_01808"/>
    </source>
</evidence>
<keyword evidence="5 10" id="KW-0159">Chromosome partition</keyword>
<dbReference type="PROSITE" id="PS51898">
    <property type="entry name" value="TYR_RECOMBINASE"/>
    <property type="match status" value="1"/>
</dbReference>
<dbReference type="AlphaFoldDB" id="A0A0B0EIC8"/>
<dbReference type="Pfam" id="PF00589">
    <property type="entry name" value="Phage_integrase"/>
    <property type="match status" value="1"/>
</dbReference>
<evidence type="ECO:0000256" key="5">
    <source>
        <dbReference type="ARBA" id="ARBA00022829"/>
    </source>
</evidence>
<dbReference type="InterPro" id="IPR013762">
    <property type="entry name" value="Integrase-like_cat_sf"/>
</dbReference>
<feature type="active site" description="O-(3'-phospho-DNA)-tyrosine intermediate" evidence="10">
    <location>
        <position position="292"/>
    </location>
</feature>
<dbReference type="PANTHER" id="PTHR30349">
    <property type="entry name" value="PHAGE INTEGRASE-RELATED"/>
    <property type="match status" value="1"/>
</dbReference>
<organism evidence="13 14">
    <name type="scientific">Candidatus Scalindua brodae</name>
    <dbReference type="NCBI Taxonomy" id="237368"/>
    <lineage>
        <taxon>Bacteria</taxon>
        <taxon>Pseudomonadati</taxon>
        <taxon>Planctomycetota</taxon>
        <taxon>Candidatus Brocadiia</taxon>
        <taxon>Candidatus Brocadiales</taxon>
        <taxon>Candidatus Scalinduaceae</taxon>
        <taxon>Candidatus Scalindua</taxon>
    </lineage>
</organism>
<evidence type="ECO:0000256" key="6">
    <source>
        <dbReference type="ARBA" id="ARBA00022908"/>
    </source>
</evidence>
<keyword evidence="4 10" id="KW-0132">Cell division</keyword>
<dbReference type="SUPFAM" id="SSF56349">
    <property type="entry name" value="DNA breaking-rejoining enzymes"/>
    <property type="match status" value="1"/>
</dbReference>
<proteinExistence type="inferred from homology"/>
<dbReference type="GO" id="GO:0005737">
    <property type="term" value="C:cytoplasm"/>
    <property type="evidence" value="ECO:0007669"/>
    <property type="project" value="UniProtKB-SubCell"/>
</dbReference>
<dbReference type="PATRIC" id="fig|237368.3.peg.3686"/>